<protein>
    <submittedName>
        <fullName evidence="3">Polyhydroxyalkanoate depolymerase</fullName>
    </submittedName>
</protein>
<gene>
    <name evidence="3" type="primary">phaZ</name>
    <name evidence="3" type="ORF">EXY23_08530</name>
</gene>
<name>A0A4V6P633_9PROT</name>
<sequence>MPCIRTSPPQQTSAGLRSGQSLSRLALQRPGRVMRGKPRKPAQGSARPSWRRHALQRRNRVRSGWGFPPWEGQAPHRPCPDPAALSGVPAARYREAPALLYEIFEAQEAWLARLRPFARSTAGLLRGWHAGEAAGLPLHPAAVPLHLLEEAGTTHRKPAFGLPRVREEVVAEAPFGRLLRFARPAAPPGPRLLVVAPLSGHFATRLRGTVAALLPDHDLHVTDWTDAREVPAARGGFGLDEQVAQLIAWLEAMGPGTHLLTVSQPAIAALAAAALMAEDLNPARPRSLTLIAGPIDPHVNPTREAVLARALPPAWLATAEVATVPPPFAGAGRRVRPGAQQITASLLADLPAQLAARLALVRHLAAGDAAAVEAHRHRQAELRAVMDIPAELYLDTLHRVFRTAELARGRMTWRGRTVRPAAIRDMPLLAVEGEADATCPPGQTAAALDLCAGLPPGLRHHHRQPGARHDDLFDGPVWEAEIRPRVGALIRAADRVALGGRRRWGQGRPPGDRGTAA</sequence>
<feature type="compositionally biased region" description="Polar residues" evidence="1">
    <location>
        <begin position="7"/>
        <end position="23"/>
    </location>
</feature>
<evidence type="ECO:0000259" key="2">
    <source>
        <dbReference type="Pfam" id="PF06850"/>
    </source>
</evidence>
<dbReference type="InterPro" id="IPR010915">
    <property type="entry name" value="PHB_depoly_PhaZ"/>
</dbReference>
<dbReference type="PANTHER" id="PTHR36837:SF4">
    <property type="entry name" value="BLR0908 PROTEIN"/>
    <property type="match status" value="1"/>
</dbReference>
<evidence type="ECO:0000313" key="4">
    <source>
        <dbReference type="Proteomes" id="UP000295023"/>
    </source>
</evidence>
<dbReference type="InterPro" id="IPR009656">
    <property type="entry name" value="PHB_depo_C"/>
</dbReference>
<evidence type="ECO:0000256" key="1">
    <source>
        <dbReference type="SAM" id="MobiDB-lite"/>
    </source>
</evidence>
<dbReference type="InterPro" id="IPR029058">
    <property type="entry name" value="AB_hydrolase_fold"/>
</dbReference>
<feature type="domain" description="PHB de-polymerase C-terminal" evidence="2">
    <location>
        <begin position="292"/>
        <end position="493"/>
    </location>
</feature>
<feature type="region of interest" description="Disordered" evidence="1">
    <location>
        <begin position="1"/>
        <end position="83"/>
    </location>
</feature>
<dbReference type="Proteomes" id="UP000295023">
    <property type="component" value="Unassembled WGS sequence"/>
</dbReference>
<dbReference type="InterPro" id="IPR051321">
    <property type="entry name" value="PHA/PHB_synthase"/>
</dbReference>
<proteinExistence type="predicted"/>
<dbReference type="AlphaFoldDB" id="A0A4V6P633"/>
<dbReference type="PANTHER" id="PTHR36837">
    <property type="entry name" value="POLY(3-HYDROXYALKANOATE) POLYMERASE SUBUNIT PHAC"/>
    <property type="match status" value="1"/>
</dbReference>
<reference evidence="3 4" key="1">
    <citation type="submission" date="2019-03" db="EMBL/GenBank/DDBJ databases">
        <title>Paracraurococcus aquatilis NE82 genome sequence.</title>
        <authorList>
            <person name="Zhao Y."/>
            <person name="Du Z."/>
        </authorList>
    </citation>
    <scope>NUCLEOTIDE SEQUENCE [LARGE SCALE GENOMIC DNA]</scope>
    <source>
        <strain evidence="3 4">NE82</strain>
    </source>
</reference>
<dbReference type="EMBL" id="SKBM01000006">
    <property type="protein sequence ID" value="TCZ64007.1"/>
    <property type="molecule type" value="Genomic_DNA"/>
</dbReference>
<evidence type="ECO:0000313" key="3">
    <source>
        <dbReference type="EMBL" id="TCZ64007.1"/>
    </source>
</evidence>
<dbReference type="NCBIfam" id="TIGR01849">
    <property type="entry name" value="PHB_depoly_PhaZ"/>
    <property type="match status" value="1"/>
</dbReference>
<comment type="caution">
    <text evidence="3">The sequence shown here is derived from an EMBL/GenBank/DDBJ whole genome shotgun (WGS) entry which is preliminary data.</text>
</comment>
<feature type="compositionally biased region" description="Basic residues" evidence="1">
    <location>
        <begin position="49"/>
        <end position="61"/>
    </location>
</feature>
<dbReference type="SUPFAM" id="SSF53474">
    <property type="entry name" value="alpha/beta-Hydrolases"/>
    <property type="match status" value="1"/>
</dbReference>
<keyword evidence="4" id="KW-1185">Reference proteome</keyword>
<accession>A0A4V6P633</accession>
<organism evidence="3 4">
    <name type="scientific">Roseicella aquatilis</name>
    <dbReference type="NCBI Taxonomy" id="2527868"/>
    <lineage>
        <taxon>Bacteria</taxon>
        <taxon>Pseudomonadati</taxon>
        <taxon>Pseudomonadota</taxon>
        <taxon>Alphaproteobacteria</taxon>
        <taxon>Acetobacterales</taxon>
        <taxon>Roseomonadaceae</taxon>
        <taxon>Roseicella</taxon>
    </lineage>
</organism>
<dbReference type="OrthoDB" id="7255968at2"/>
<dbReference type="Pfam" id="PF06850">
    <property type="entry name" value="PHB_depo_C"/>
    <property type="match status" value="1"/>
</dbReference>